<sequence length="132" mass="15083">MWLDQGFNLILWLEKCLGRIWLRTPGILFGLAVVFGLNFQIAYLPASHNHFRALSLKCQNQSNIKTRNAFFVLGLCCFWVLQQPQHRRLLDSHHLRGPSYCPLSTKSGCESSAFHILLPVLSPICRFGILLC</sequence>
<dbReference type="AlphaFoldDB" id="A0AAD4ZR21"/>
<gene>
    <name evidence="2" type="ORF">L3X38_005594</name>
</gene>
<keyword evidence="3" id="KW-1185">Reference proteome</keyword>
<keyword evidence="1" id="KW-1133">Transmembrane helix</keyword>
<reference evidence="2 3" key="1">
    <citation type="journal article" date="2022" name="G3 (Bethesda)">
        <title>Whole-genome sequence and methylome profiling of the almond [Prunus dulcis (Mill.) D.A. Webb] cultivar 'Nonpareil'.</title>
        <authorList>
            <person name="D'Amico-Willman K.M."/>
            <person name="Ouma W.Z."/>
            <person name="Meulia T."/>
            <person name="Sideli G.M."/>
            <person name="Gradziel T.M."/>
            <person name="Fresnedo-Ramirez J."/>
        </authorList>
    </citation>
    <scope>NUCLEOTIDE SEQUENCE [LARGE SCALE GENOMIC DNA]</scope>
    <source>
        <strain evidence="2">Clone GOH B32 T37-40</strain>
    </source>
</reference>
<comment type="caution">
    <text evidence="2">The sequence shown here is derived from an EMBL/GenBank/DDBJ whole genome shotgun (WGS) entry which is preliminary data.</text>
</comment>
<evidence type="ECO:0000256" key="1">
    <source>
        <dbReference type="SAM" id="Phobius"/>
    </source>
</evidence>
<evidence type="ECO:0000313" key="3">
    <source>
        <dbReference type="Proteomes" id="UP001054821"/>
    </source>
</evidence>
<evidence type="ECO:0000313" key="2">
    <source>
        <dbReference type="EMBL" id="KAI5352703.1"/>
    </source>
</evidence>
<accession>A0AAD4ZR21</accession>
<dbReference type="Proteomes" id="UP001054821">
    <property type="component" value="Chromosome 1"/>
</dbReference>
<keyword evidence="1" id="KW-0472">Membrane</keyword>
<protein>
    <submittedName>
        <fullName evidence="2">Uncharacterized protein</fullName>
    </submittedName>
</protein>
<dbReference type="EMBL" id="JAJFAZ020000001">
    <property type="protein sequence ID" value="KAI5352703.1"/>
    <property type="molecule type" value="Genomic_DNA"/>
</dbReference>
<organism evidence="2 3">
    <name type="scientific">Prunus dulcis</name>
    <name type="common">Almond</name>
    <name type="synonym">Amygdalus dulcis</name>
    <dbReference type="NCBI Taxonomy" id="3755"/>
    <lineage>
        <taxon>Eukaryota</taxon>
        <taxon>Viridiplantae</taxon>
        <taxon>Streptophyta</taxon>
        <taxon>Embryophyta</taxon>
        <taxon>Tracheophyta</taxon>
        <taxon>Spermatophyta</taxon>
        <taxon>Magnoliopsida</taxon>
        <taxon>eudicotyledons</taxon>
        <taxon>Gunneridae</taxon>
        <taxon>Pentapetalae</taxon>
        <taxon>rosids</taxon>
        <taxon>fabids</taxon>
        <taxon>Rosales</taxon>
        <taxon>Rosaceae</taxon>
        <taxon>Amygdaloideae</taxon>
        <taxon>Amygdaleae</taxon>
        <taxon>Prunus</taxon>
    </lineage>
</organism>
<feature type="transmembrane region" description="Helical" evidence="1">
    <location>
        <begin position="20"/>
        <end position="43"/>
    </location>
</feature>
<keyword evidence="1" id="KW-0812">Transmembrane</keyword>
<proteinExistence type="predicted"/>
<name>A0AAD4ZR21_PRUDU</name>